<dbReference type="AlphaFoldDB" id="A0A0A9CKG4"/>
<protein>
    <submittedName>
        <fullName evidence="2">Uncharacterized protein</fullName>
    </submittedName>
</protein>
<organism evidence="2">
    <name type="scientific">Arundo donax</name>
    <name type="common">Giant reed</name>
    <name type="synonym">Donax arundinaceus</name>
    <dbReference type="NCBI Taxonomy" id="35708"/>
    <lineage>
        <taxon>Eukaryota</taxon>
        <taxon>Viridiplantae</taxon>
        <taxon>Streptophyta</taxon>
        <taxon>Embryophyta</taxon>
        <taxon>Tracheophyta</taxon>
        <taxon>Spermatophyta</taxon>
        <taxon>Magnoliopsida</taxon>
        <taxon>Liliopsida</taxon>
        <taxon>Poales</taxon>
        <taxon>Poaceae</taxon>
        <taxon>PACMAD clade</taxon>
        <taxon>Arundinoideae</taxon>
        <taxon>Arundineae</taxon>
        <taxon>Arundo</taxon>
    </lineage>
</organism>
<keyword evidence="1" id="KW-1133">Transmembrane helix</keyword>
<reference evidence="2" key="2">
    <citation type="journal article" date="2015" name="Data Brief">
        <title>Shoot transcriptome of the giant reed, Arundo donax.</title>
        <authorList>
            <person name="Barrero R.A."/>
            <person name="Guerrero F.D."/>
            <person name="Moolhuijzen P."/>
            <person name="Goolsby J.A."/>
            <person name="Tidwell J."/>
            <person name="Bellgard S.E."/>
            <person name="Bellgard M.I."/>
        </authorList>
    </citation>
    <scope>NUCLEOTIDE SEQUENCE</scope>
    <source>
        <tissue evidence="2">Shoot tissue taken approximately 20 cm above the soil surface</tissue>
    </source>
</reference>
<keyword evidence="1" id="KW-0472">Membrane</keyword>
<name>A0A0A9CKG4_ARUDO</name>
<sequence>MPHWKRVCTVEVLCIIFMIVEILIGISLGKTTCVDCRQSCGFFATMIVYDHFILWLS</sequence>
<keyword evidence="1" id="KW-0812">Transmembrane</keyword>
<dbReference type="EMBL" id="GBRH01221844">
    <property type="protein sequence ID" value="JAD76051.1"/>
    <property type="molecule type" value="Transcribed_RNA"/>
</dbReference>
<feature type="transmembrane region" description="Helical" evidence="1">
    <location>
        <begin position="7"/>
        <end position="28"/>
    </location>
</feature>
<accession>A0A0A9CKG4</accession>
<evidence type="ECO:0000313" key="2">
    <source>
        <dbReference type="EMBL" id="JAD76051.1"/>
    </source>
</evidence>
<evidence type="ECO:0000256" key="1">
    <source>
        <dbReference type="SAM" id="Phobius"/>
    </source>
</evidence>
<reference evidence="2" key="1">
    <citation type="submission" date="2014-09" db="EMBL/GenBank/DDBJ databases">
        <authorList>
            <person name="Magalhaes I.L.F."/>
            <person name="Oliveira U."/>
            <person name="Santos F.R."/>
            <person name="Vidigal T.H.D.A."/>
            <person name="Brescovit A.D."/>
            <person name="Santos A.J."/>
        </authorList>
    </citation>
    <scope>NUCLEOTIDE SEQUENCE</scope>
    <source>
        <tissue evidence="2">Shoot tissue taken approximately 20 cm above the soil surface</tissue>
    </source>
</reference>
<proteinExistence type="predicted"/>